<dbReference type="AlphaFoldDB" id="X0XR53"/>
<feature type="non-terminal residue" evidence="1">
    <location>
        <position position="43"/>
    </location>
</feature>
<gene>
    <name evidence="1" type="ORF">S01H1_86135</name>
</gene>
<dbReference type="EMBL" id="BARS01059498">
    <property type="protein sequence ID" value="GAG45735.1"/>
    <property type="molecule type" value="Genomic_DNA"/>
</dbReference>
<dbReference type="SUPFAM" id="SSF50447">
    <property type="entry name" value="Translation proteins"/>
    <property type="match status" value="1"/>
</dbReference>
<sequence>AGGQVGDTGEIVGPHGRVQVEDTQWAAEKLIAHRGRVVEGSIA</sequence>
<name>X0XR53_9ZZZZ</name>
<feature type="non-terminal residue" evidence="1">
    <location>
        <position position="1"/>
    </location>
</feature>
<organism evidence="1">
    <name type="scientific">marine sediment metagenome</name>
    <dbReference type="NCBI Taxonomy" id="412755"/>
    <lineage>
        <taxon>unclassified sequences</taxon>
        <taxon>metagenomes</taxon>
        <taxon>ecological metagenomes</taxon>
    </lineage>
</organism>
<evidence type="ECO:0000313" key="1">
    <source>
        <dbReference type="EMBL" id="GAG45735.1"/>
    </source>
</evidence>
<dbReference type="Gene3D" id="2.40.30.130">
    <property type="match status" value="1"/>
</dbReference>
<reference evidence="1" key="1">
    <citation type="journal article" date="2014" name="Front. Microbiol.">
        <title>High frequency of phylogenetically diverse reductive dehalogenase-homologous genes in deep subseafloor sedimentary metagenomes.</title>
        <authorList>
            <person name="Kawai M."/>
            <person name="Futagami T."/>
            <person name="Toyoda A."/>
            <person name="Takaki Y."/>
            <person name="Nishi S."/>
            <person name="Hori S."/>
            <person name="Arai W."/>
            <person name="Tsubouchi T."/>
            <person name="Morono Y."/>
            <person name="Uchiyama I."/>
            <person name="Ito T."/>
            <person name="Fujiyama A."/>
            <person name="Inagaki F."/>
            <person name="Takami H."/>
        </authorList>
    </citation>
    <scope>NUCLEOTIDE SEQUENCE</scope>
    <source>
        <strain evidence="1">Expedition CK06-06</strain>
    </source>
</reference>
<dbReference type="InterPro" id="IPR009000">
    <property type="entry name" value="Transl_B-barrel_sf"/>
</dbReference>
<proteinExistence type="predicted"/>
<comment type="caution">
    <text evidence="1">The sequence shown here is derived from an EMBL/GenBank/DDBJ whole genome shotgun (WGS) entry which is preliminary data.</text>
</comment>
<accession>X0XR53</accession>
<protein>
    <submittedName>
        <fullName evidence="1">Uncharacterized protein</fullName>
    </submittedName>
</protein>